<evidence type="ECO:0000256" key="4">
    <source>
        <dbReference type="ARBA" id="ARBA00023134"/>
    </source>
</evidence>
<evidence type="ECO:0000256" key="1">
    <source>
        <dbReference type="ARBA" id="ARBA00010290"/>
    </source>
</evidence>
<sequence length="390" mass="42646">MSNSGKACQGFPSKVLPAACLPRCSHLSAGTDLRVPPSVTCSQTRGRVFLVVSQDMTLLSEKLNHDTETYSQVLLTSSVSLDSGRWKKWQLGGGSEDHEPDHLEEYEAERGELRLLMLGLDNAGKTTISKKFSPDRFGSVDRASACGLKGPGFNSSQGDKFSWKDIDTTSQTLGFSINTLEHRGFKLNIWDVEQESLRSYWQKHSENSSSCLGGGQHRLPDCQQEPLAGGTLILANRQDLPGALSSSATREALELDSVCSHHWRIRGCSTGTRDNLLPSIDWLLDDLSRLISWPTEPRQVPLPCSLLPHPPTQALSKHHPWRVGISQPNEHFLSPFMTCCCCPLLLHDQPRSHGRRAVALAPDPASPPAGLGLGGGCLCYQGWASSFAQL</sequence>
<dbReference type="InterPro" id="IPR006689">
    <property type="entry name" value="Small_GTPase_ARF/SAR"/>
</dbReference>
<comment type="similarity">
    <text evidence="1">Belongs to the small GTPase superfamily. Arf family.</text>
</comment>
<keyword evidence="3 5" id="KW-0547">Nucleotide-binding</keyword>
<evidence type="ECO:0000256" key="5">
    <source>
        <dbReference type="PIRSR" id="PIRSR606689-1"/>
    </source>
</evidence>
<dbReference type="Gene3D" id="3.40.50.300">
    <property type="entry name" value="P-loop containing nucleotide triphosphate hydrolases"/>
    <property type="match status" value="2"/>
</dbReference>
<dbReference type="EMBL" id="JAULJE010000003">
    <property type="protein sequence ID" value="KAK1345161.1"/>
    <property type="molecule type" value="Genomic_DNA"/>
</dbReference>
<proteinExistence type="inferred from homology"/>
<evidence type="ECO:0000313" key="7">
    <source>
        <dbReference type="EMBL" id="KAK1345161.1"/>
    </source>
</evidence>
<protein>
    <submittedName>
        <fullName evidence="7">Uncharacterized protein</fullName>
    </submittedName>
</protein>
<accession>A0AA40I930</accession>
<dbReference type="GO" id="GO:0003924">
    <property type="term" value="F:GTPase activity"/>
    <property type="evidence" value="ECO:0007669"/>
    <property type="project" value="InterPro"/>
</dbReference>
<organism evidence="7 8">
    <name type="scientific">Cnephaeus nilssonii</name>
    <name type="common">Northern bat</name>
    <name type="synonym">Eptesicus nilssonii</name>
    <dbReference type="NCBI Taxonomy" id="3371016"/>
    <lineage>
        <taxon>Eukaryota</taxon>
        <taxon>Metazoa</taxon>
        <taxon>Chordata</taxon>
        <taxon>Craniata</taxon>
        <taxon>Vertebrata</taxon>
        <taxon>Euteleostomi</taxon>
        <taxon>Mammalia</taxon>
        <taxon>Eutheria</taxon>
        <taxon>Laurasiatheria</taxon>
        <taxon>Chiroptera</taxon>
        <taxon>Yangochiroptera</taxon>
        <taxon>Vespertilionidae</taxon>
        <taxon>Cnephaeus</taxon>
    </lineage>
</organism>
<evidence type="ECO:0000256" key="3">
    <source>
        <dbReference type="ARBA" id="ARBA00022741"/>
    </source>
</evidence>
<keyword evidence="4 5" id="KW-0342">GTP-binding</keyword>
<name>A0AA40I930_CNENI</name>
<evidence type="ECO:0000313" key="8">
    <source>
        <dbReference type="Proteomes" id="UP001177744"/>
    </source>
</evidence>
<reference evidence="7" key="1">
    <citation type="submission" date="2023-06" db="EMBL/GenBank/DDBJ databases">
        <title>Reference genome for the Northern bat (Eptesicus nilssonii), a most northern bat species.</title>
        <authorList>
            <person name="Laine V.N."/>
            <person name="Pulliainen A.T."/>
            <person name="Lilley T.M."/>
        </authorList>
    </citation>
    <scope>NUCLEOTIDE SEQUENCE</scope>
    <source>
        <strain evidence="7">BLF_Eptnil</strain>
        <tissue evidence="7">Kidney</tissue>
    </source>
</reference>
<dbReference type="InterPro" id="IPR044612">
    <property type="entry name" value="ARL2/3"/>
</dbReference>
<evidence type="ECO:0000256" key="6">
    <source>
        <dbReference type="PIRSR" id="PIRSR606689-2"/>
    </source>
</evidence>
<keyword evidence="6" id="KW-0479">Metal-binding</keyword>
<feature type="binding site" evidence="6">
    <location>
        <position position="126"/>
    </location>
    <ligand>
        <name>Mg(2+)</name>
        <dbReference type="ChEBI" id="CHEBI:18420"/>
    </ligand>
</feature>
<dbReference type="GO" id="GO:0046872">
    <property type="term" value="F:metal ion binding"/>
    <property type="evidence" value="ECO:0007669"/>
    <property type="project" value="UniProtKB-KW"/>
</dbReference>
<dbReference type="SUPFAM" id="SSF52540">
    <property type="entry name" value="P-loop containing nucleoside triphosphate hydrolases"/>
    <property type="match status" value="1"/>
</dbReference>
<keyword evidence="2" id="KW-0519">Myristate</keyword>
<dbReference type="Pfam" id="PF00025">
    <property type="entry name" value="Arf"/>
    <property type="match status" value="3"/>
</dbReference>
<dbReference type="GO" id="GO:0005525">
    <property type="term" value="F:GTP binding"/>
    <property type="evidence" value="ECO:0007669"/>
    <property type="project" value="UniProtKB-KW"/>
</dbReference>
<comment type="caution">
    <text evidence="7">The sequence shown here is derived from an EMBL/GenBank/DDBJ whole genome shotgun (WGS) entry which is preliminary data.</text>
</comment>
<evidence type="ECO:0000256" key="2">
    <source>
        <dbReference type="ARBA" id="ARBA00022707"/>
    </source>
</evidence>
<dbReference type="InterPro" id="IPR027417">
    <property type="entry name" value="P-loop_NTPase"/>
</dbReference>
<feature type="binding site" evidence="6">
    <location>
        <position position="172"/>
    </location>
    <ligand>
        <name>Mg(2+)</name>
        <dbReference type="ChEBI" id="CHEBI:18420"/>
    </ligand>
</feature>
<keyword evidence="6" id="KW-0460">Magnesium</keyword>
<dbReference type="SMART" id="SM00177">
    <property type="entry name" value="ARF"/>
    <property type="match status" value="1"/>
</dbReference>
<feature type="binding site" evidence="5">
    <location>
        <begin position="119"/>
        <end position="126"/>
    </location>
    <ligand>
        <name>GTP</name>
        <dbReference type="ChEBI" id="CHEBI:37565"/>
    </ligand>
</feature>
<dbReference type="AlphaFoldDB" id="A0AA40I930"/>
<gene>
    <name evidence="7" type="ORF">QTO34_013871</name>
</gene>
<dbReference type="PANTHER" id="PTHR45697">
    <property type="entry name" value="ADP-RIBOSYLATION FACTOR-LIKE PROTEIN 2-RELATED"/>
    <property type="match status" value="1"/>
</dbReference>
<feature type="binding site" evidence="5">
    <location>
        <begin position="236"/>
        <end position="239"/>
    </location>
    <ligand>
        <name>GTP</name>
        <dbReference type="ChEBI" id="CHEBI:37565"/>
    </ligand>
</feature>
<keyword evidence="2" id="KW-0449">Lipoprotein</keyword>
<keyword evidence="8" id="KW-1185">Reference proteome</keyword>
<dbReference type="Proteomes" id="UP001177744">
    <property type="component" value="Unassembled WGS sequence"/>
</dbReference>